<evidence type="ECO:0000256" key="1">
    <source>
        <dbReference type="SAM" id="Phobius"/>
    </source>
</evidence>
<evidence type="ECO:0000256" key="2">
    <source>
        <dbReference type="SAM" id="SignalP"/>
    </source>
</evidence>
<comment type="caution">
    <text evidence="3">The sequence shown here is derived from an EMBL/GenBank/DDBJ whole genome shotgun (WGS) entry which is preliminary data.</text>
</comment>
<dbReference type="RefSeq" id="WP_171246162.1">
    <property type="nucleotide sequence ID" value="NZ_JABFAJ010000006.1"/>
</dbReference>
<keyword evidence="2" id="KW-0732">Signal</keyword>
<keyword evidence="1" id="KW-0812">Transmembrane</keyword>
<evidence type="ECO:0000313" key="4">
    <source>
        <dbReference type="Proteomes" id="UP000557204"/>
    </source>
</evidence>
<name>A0A849K4D5_9MICO</name>
<evidence type="ECO:0000313" key="3">
    <source>
        <dbReference type="EMBL" id="NNU26645.1"/>
    </source>
</evidence>
<proteinExistence type="predicted"/>
<accession>A0A849K4D5</accession>
<feature type="transmembrane region" description="Helical" evidence="1">
    <location>
        <begin position="78"/>
        <end position="98"/>
    </location>
</feature>
<feature type="transmembrane region" description="Helical" evidence="1">
    <location>
        <begin position="49"/>
        <end position="71"/>
    </location>
</feature>
<keyword evidence="4" id="KW-1185">Reference proteome</keyword>
<gene>
    <name evidence="3" type="ORF">HLI28_03695</name>
</gene>
<sequence length="103" mass="10963">MTSRSRRLVTAAAVVLVLTLLSACAAGANPALDTAPAGAEDPAGFWYGLWQGMILPVTFVVSLFTDTVSIYEVHNSGNWYDFGYVLGISFVFGGPFGASRARR</sequence>
<dbReference type="PROSITE" id="PS51257">
    <property type="entry name" value="PROKAR_LIPOPROTEIN"/>
    <property type="match status" value="1"/>
</dbReference>
<feature type="signal peptide" evidence="2">
    <location>
        <begin position="1"/>
        <end position="25"/>
    </location>
</feature>
<keyword evidence="1" id="KW-1133">Transmembrane helix</keyword>
<protein>
    <recommendedName>
        <fullName evidence="5">Lipoprotein</fullName>
    </recommendedName>
</protein>
<dbReference type="EMBL" id="JABFAJ010000006">
    <property type="protein sequence ID" value="NNU26645.1"/>
    <property type="molecule type" value="Genomic_DNA"/>
</dbReference>
<evidence type="ECO:0008006" key="5">
    <source>
        <dbReference type="Google" id="ProtNLM"/>
    </source>
</evidence>
<dbReference type="Proteomes" id="UP000557204">
    <property type="component" value="Unassembled WGS sequence"/>
</dbReference>
<dbReference type="AlphaFoldDB" id="A0A849K4D5"/>
<organism evidence="3 4">
    <name type="scientific">Isoptericola sediminis</name>
    <dbReference type="NCBI Taxonomy" id="2733572"/>
    <lineage>
        <taxon>Bacteria</taxon>
        <taxon>Bacillati</taxon>
        <taxon>Actinomycetota</taxon>
        <taxon>Actinomycetes</taxon>
        <taxon>Micrococcales</taxon>
        <taxon>Promicromonosporaceae</taxon>
        <taxon>Isoptericola</taxon>
    </lineage>
</organism>
<reference evidence="3 4" key="1">
    <citation type="submission" date="2020-05" db="EMBL/GenBank/DDBJ databases">
        <title>Genome sequence of Isoptericola sp. JC619 isolated from Chilika lagoon, India.</title>
        <authorList>
            <person name="Kumar D."/>
            <person name="Appam K."/>
            <person name="Gandham S."/>
            <person name="Uppada J."/>
            <person name="Sasikala C."/>
            <person name="Venkata Ramana C."/>
        </authorList>
    </citation>
    <scope>NUCLEOTIDE SEQUENCE [LARGE SCALE GENOMIC DNA]</scope>
    <source>
        <strain evidence="3 4">JC619</strain>
    </source>
</reference>
<keyword evidence="1" id="KW-0472">Membrane</keyword>
<feature type="chain" id="PRO_5032541848" description="Lipoprotein" evidence="2">
    <location>
        <begin position="26"/>
        <end position="103"/>
    </location>
</feature>